<evidence type="ECO:0008006" key="4">
    <source>
        <dbReference type="Google" id="ProtNLM"/>
    </source>
</evidence>
<sequence length="175" mass="19363">MNLRSHFGRVGSSAAKSPKHKGLLATTEIPDPFDVQTFCEMLSAQRGRPVYLHSTPGITSSGVPCGAWIATERADHIFHEESTSPLHRTHIVLHEISHMLLEHTSLQVERMAHLFKQVDSSAVKSVLGRASYNTEDERAAEQLADLLARKANLFSPNETRSNPVLQRLDDALSDS</sequence>
<evidence type="ECO:0000313" key="3">
    <source>
        <dbReference type="Proteomes" id="UP001224433"/>
    </source>
</evidence>
<dbReference type="RefSeq" id="WP_306104586.1">
    <property type="nucleotide sequence ID" value="NZ_CP120983.1"/>
</dbReference>
<protein>
    <recommendedName>
        <fullName evidence="4">IrrE N-terminal-like domain-containing protein</fullName>
    </recommendedName>
</protein>
<name>A0ABY9JIY0_9ACTN</name>
<feature type="region of interest" description="Disordered" evidence="1">
    <location>
        <begin position="1"/>
        <end position="22"/>
    </location>
</feature>
<dbReference type="Proteomes" id="UP001224433">
    <property type="component" value="Chromosome"/>
</dbReference>
<gene>
    <name evidence="2" type="ORF">P8A20_30230</name>
</gene>
<dbReference type="EMBL" id="CP120983">
    <property type="protein sequence ID" value="WLQ67583.1"/>
    <property type="molecule type" value="Genomic_DNA"/>
</dbReference>
<proteinExistence type="predicted"/>
<organism evidence="2 3">
    <name type="scientific">Streptomyces glycanivorans</name>
    <dbReference type="NCBI Taxonomy" id="3033808"/>
    <lineage>
        <taxon>Bacteria</taxon>
        <taxon>Bacillati</taxon>
        <taxon>Actinomycetota</taxon>
        <taxon>Actinomycetes</taxon>
        <taxon>Kitasatosporales</taxon>
        <taxon>Streptomycetaceae</taxon>
        <taxon>Streptomyces</taxon>
    </lineage>
</organism>
<evidence type="ECO:0000313" key="2">
    <source>
        <dbReference type="EMBL" id="WLQ67583.1"/>
    </source>
</evidence>
<reference evidence="2 3" key="1">
    <citation type="submission" date="2023-03" db="EMBL/GenBank/DDBJ databases">
        <title>Isolation and description of six Streptomyces strains from soil environments, able to metabolize different microbial glucans.</title>
        <authorList>
            <person name="Widen T."/>
            <person name="Larsbrink J."/>
        </authorList>
    </citation>
    <scope>NUCLEOTIDE SEQUENCE [LARGE SCALE GENOMIC DNA]</scope>
    <source>
        <strain evidence="2 3">Alt3</strain>
    </source>
</reference>
<evidence type="ECO:0000256" key="1">
    <source>
        <dbReference type="SAM" id="MobiDB-lite"/>
    </source>
</evidence>
<keyword evidence="3" id="KW-1185">Reference proteome</keyword>
<accession>A0ABY9JIY0</accession>